<sequence length="34" mass="3925">MRNVQQFDLNCWKLSALKNKQNLENTGIMLNTTG</sequence>
<accession>A0A2P2PE34</accession>
<name>A0A2P2PE34_RHIMU</name>
<dbReference type="EMBL" id="GGEC01072437">
    <property type="protein sequence ID" value="MBX52921.1"/>
    <property type="molecule type" value="Transcribed_RNA"/>
</dbReference>
<reference evidence="1" key="1">
    <citation type="submission" date="2018-02" db="EMBL/GenBank/DDBJ databases">
        <title>Rhizophora mucronata_Transcriptome.</title>
        <authorList>
            <person name="Meera S.P."/>
            <person name="Sreeshan A."/>
            <person name="Augustine A."/>
        </authorList>
    </citation>
    <scope>NUCLEOTIDE SEQUENCE</scope>
    <source>
        <tissue evidence="1">Leaf</tissue>
    </source>
</reference>
<organism evidence="1">
    <name type="scientific">Rhizophora mucronata</name>
    <name type="common">Asiatic mangrove</name>
    <dbReference type="NCBI Taxonomy" id="61149"/>
    <lineage>
        <taxon>Eukaryota</taxon>
        <taxon>Viridiplantae</taxon>
        <taxon>Streptophyta</taxon>
        <taxon>Embryophyta</taxon>
        <taxon>Tracheophyta</taxon>
        <taxon>Spermatophyta</taxon>
        <taxon>Magnoliopsida</taxon>
        <taxon>eudicotyledons</taxon>
        <taxon>Gunneridae</taxon>
        <taxon>Pentapetalae</taxon>
        <taxon>rosids</taxon>
        <taxon>fabids</taxon>
        <taxon>Malpighiales</taxon>
        <taxon>Rhizophoraceae</taxon>
        <taxon>Rhizophora</taxon>
    </lineage>
</organism>
<protein>
    <submittedName>
        <fullName evidence="1">Uncharacterized protein</fullName>
    </submittedName>
</protein>
<dbReference type="AlphaFoldDB" id="A0A2P2PE34"/>
<proteinExistence type="predicted"/>
<evidence type="ECO:0000313" key="1">
    <source>
        <dbReference type="EMBL" id="MBX52921.1"/>
    </source>
</evidence>